<accession>A0A5R9QUG0</accession>
<evidence type="ECO:0000256" key="6">
    <source>
        <dbReference type="SAM" id="SignalP"/>
    </source>
</evidence>
<gene>
    <name evidence="8" type="ORF">FAS41_21700</name>
</gene>
<keyword evidence="6" id="KW-0732">Signal</keyword>
<dbReference type="OrthoDB" id="9811281at2"/>
<keyword evidence="9" id="KW-1185">Reference proteome</keyword>
<feature type="region of interest" description="Disordered" evidence="5">
    <location>
        <begin position="134"/>
        <end position="157"/>
    </location>
</feature>
<reference evidence="8 9" key="1">
    <citation type="submission" date="2019-04" db="EMBL/GenBank/DDBJ databases">
        <authorList>
            <person name="Li M."/>
        </authorList>
    </citation>
    <scope>NUCLEOTIDE SEQUENCE [LARGE SCALE GENOMIC DNA]</scope>
    <source>
        <strain evidence="8 9">LAM1902</strain>
    </source>
</reference>
<keyword evidence="3 4" id="KW-0408">Iron</keyword>
<dbReference type="Proteomes" id="UP000306635">
    <property type="component" value="Unassembled WGS sequence"/>
</dbReference>
<evidence type="ECO:0000256" key="5">
    <source>
        <dbReference type="SAM" id="MobiDB-lite"/>
    </source>
</evidence>
<evidence type="ECO:0000259" key="7">
    <source>
        <dbReference type="PROSITE" id="PS51007"/>
    </source>
</evidence>
<evidence type="ECO:0000256" key="4">
    <source>
        <dbReference type="PROSITE-ProRule" id="PRU00433"/>
    </source>
</evidence>
<dbReference type="Gene3D" id="1.10.760.10">
    <property type="entry name" value="Cytochrome c-like domain"/>
    <property type="match status" value="1"/>
</dbReference>
<dbReference type="PROSITE" id="PS51007">
    <property type="entry name" value="CYTC"/>
    <property type="match status" value="1"/>
</dbReference>
<keyword evidence="1 4" id="KW-0349">Heme</keyword>
<keyword evidence="2 4" id="KW-0479">Metal-binding</keyword>
<evidence type="ECO:0000256" key="1">
    <source>
        <dbReference type="ARBA" id="ARBA00022617"/>
    </source>
</evidence>
<dbReference type="EMBL" id="SWDV01000031">
    <property type="protein sequence ID" value="TLX72967.1"/>
    <property type="molecule type" value="Genomic_DNA"/>
</dbReference>
<dbReference type="GO" id="GO:0046872">
    <property type="term" value="F:metal ion binding"/>
    <property type="evidence" value="ECO:0007669"/>
    <property type="project" value="UniProtKB-KW"/>
</dbReference>
<feature type="chain" id="PRO_5024420155" evidence="6">
    <location>
        <begin position="22"/>
        <end position="157"/>
    </location>
</feature>
<evidence type="ECO:0000256" key="2">
    <source>
        <dbReference type="ARBA" id="ARBA00022723"/>
    </source>
</evidence>
<dbReference type="GO" id="GO:0020037">
    <property type="term" value="F:heme binding"/>
    <property type="evidence" value="ECO:0007669"/>
    <property type="project" value="InterPro"/>
</dbReference>
<evidence type="ECO:0000256" key="3">
    <source>
        <dbReference type="ARBA" id="ARBA00023004"/>
    </source>
</evidence>
<evidence type="ECO:0000313" key="9">
    <source>
        <dbReference type="Proteomes" id="UP000306635"/>
    </source>
</evidence>
<evidence type="ECO:0000313" key="8">
    <source>
        <dbReference type="EMBL" id="TLX72967.1"/>
    </source>
</evidence>
<dbReference type="AlphaFoldDB" id="A0A5R9QUG0"/>
<feature type="signal peptide" evidence="6">
    <location>
        <begin position="1"/>
        <end position="21"/>
    </location>
</feature>
<name>A0A5R9QUG0_9PSED</name>
<dbReference type="InterPro" id="IPR036909">
    <property type="entry name" value="Cyt_c-like_dom_sf"/>
</dbReference>
<dbReference type="InterPro" id="IPR009056">
    <property type="entry name" value="Cyt_c-like_dom"/>
</dbReference>
<sequence length="157" mass="17034">MGALSSCLCLPFPSLFAIAHAADTDPVQRGRYLVQVAGCNDCHTAGYILAPDKVPESTWLTGDQLGWSGPWGTTYASNLRLAMQAYDEEQWLAIARQANFRPPMPSHTLRIMDEADLRGIYRYVRHLGAAGNRAPDYVPPGGTPKGPVVLFPSPPAP</sequence>
<proteinExistence type="predicted"/>
<dbReference type="GO" id="GO:0009055">
    <property type="term" value="F:electron transfer activity"/>
    <property type="evidence" value="ECO:0007669"/>
    <property type="project" value="InterPro"/>
</dbReference>
<dbReference type="SUPFAM" id="SSF46626">
    <property type="entry name" value="Cytochrome c"/>
    <property type="match status" value="1"/>
</dbReference>
<organism evidence="8 9">
    <name type="scientific">Pseudomonas nicosulfuronedens</name>
    <dbReference type="NCBI Taxonomy" id="2571105"/>
    <lineage>
        <taxon>Bacteria</taxon>
        <taxon>Pseudomonadati</taxon>
        <taxon>Pseudomonadota</taxon>
        <taxon>Gammaproteobacteria</taxon>
        <taxon>Pseudomonadales</taxon>
        <taxon>Pseudomonadaceae</taxon>
        <taxon>Pseudomonas</taxon>
    </lineage>
</organism>
<feature type="domain" description="Cytochrome c" evidence="7">
    <location>
        <begin position="25"/>
        <end position="128"/>
    </location>
</feature>
<protein>
    <submittedName>
        <fullName evidence="8">Cytochrome C</fullName>
    </submittedName>
</protein>
<comment type="caution">
    <text evidence="8">The sequence shown here is derived from an EMBL/GenBank/DDBJ whole genome shotgun (WGS) entry which is preliminary data.</text>
</comment>